<name>A0AAV2N4H9_9HYME</name>
<gene>
    <name evidence="2" type="ORF">LPLAT_LOCUS1433</name>
</gene>
<protein>
    <submittedName>
        <fullName evidence="2">Uncharacterized protein</fullName>
    </submittedName>
</protein>
<evidence type="ECO:0000256" key="1">
    <source>
        <dbReference type="SAM" id="MobiDB-lite"/>
    </source>
</evidence>
<evidence type="ECO:0000313" key="3">
    <source>
        <dbReference type="Proteomes" id="UP001497644"/>
    </source>
</evidence>
<proteinExistence type="predicted"/>
<dbReference type="AlphaFoldDB" id="A0AAV2N4H9"/>
<evidence type="ECO:0000313" key="2">
    <source>
        <dbReference type="EMBL" id="CAL1674907.1"/>
    </source>
</evidence>
<keyword evidence="3" id="KW-1185">Reference proteome</keyword>
<dbReference type="EMBL" id="OZ034833">
    <property type="protein sequence ID" value="CAL1674907.1"/>
    <property type="molecule type" value="Genomic_DNA"/>
</dbReference>
<dbReference type="Proteomes" id="UP001497644">
    <property type="component" value="Chromosome 10"/>
</dbReference>
<accession>A0AAV2N4H9</accession>
<reference evidence="2" key="1">
    <citation type="submission" date="2024-04" db="EMBL/GenBank/DDBJ databases">
        <authorList>
            <consortium name="Molecular Ecology Group"/>
        </authorList>
    </citation>
    <scope>NUCLEOTIDE SEQUENCE</scope>
</reference>
<organism evidence="2 3">
    <name type="scientific">Lasius platythorax</name>
    <dbReference type="NCBI Taxonomy" id="488582"/>
    <lineage>
        <taxon>Eukaryota</taxon>
        <taxon>Metazoa</taxon>
        <taxon>Ecdysozoa</taxon>
        <taxon>Arthropoda</taxon>
        <taxon>Hexapoda</taxon>
        <taxon>Insecta</taxon>
        <taxon>Pterygota</taxon>
        <taxon>Neoptera</taxon>
        <taxon>Endopterygota</taxon>
        <taxon>Hymenoptera</taxon>
        <taxon>Apocrita</taxon>
        <taxon>Aculeata</taxon>
        <taxon>Formicoidea</taxon>
        <taxon>Formicidae</taxon>
        <taxon>Formicinae</taxon>
        <taxon>Lasius</taxon>
        <taxon>Lasius</taxon>
    </lineage>
</organism>
<sequence length="93" mass="10351">MENHWIPSLRGTVRESSGPSIPLVREQGPKGNKTSSIASQRQCLIDLRPTHAFEKFTTENVAIAFCAERICWTSKIAMFAFSSLLDPEGRGSR</sequence>
<feature type="region of interest" description="Disordered" evidence="1">
    <location>
        <begin position="1"/>
        <end position="37"/>
    </location>
</feature>